<proteinExistence type="predicted"/>
<comment type="caution">
    <text evidence="3">The sequence shown here is derived from an EMBL/GenBank/DDBJ whole genome shotgun (WGS) entry which is preliminary data.</text>
</comment>
<dbReference type="GO" id="GO:0003676">
    <property type="term" value="F:nucleic acid binding"/>
    <property type="evidence" value="ECO:0007669"/>
    <property type="project" value="InterPro"/>
</dbReference>
<keyword evidence="4" id="KW-1185">Reference proteome</keyword>
<feature type="region of interest" description="Disordered" evidence="1">
    <location>
        <begin position="381"/>
        <end position="425"/>
    </location>
</feature>
<feature type="domain" description="3'-5' exonuclease" evidence="2">
    <location>
        <begin position="121"/>
        <end position="313"/>
    </location>
</feature>
<dbReference type="PANTHER" id="PTHR46628">
    <property type="entry name" value="PIRNA BIOGENESIS PROTEIN EXD1"/>
    <property type="match status" value="1"/>
</dbReference>
<dbReference type="EMBL" id="JAODUO010000019">
    <property type="protein sequence ID" value="KAK2192940.1"/>
    <property type="molecule type" value="Genomic_DNA"/>
</dbReference>
<feature type="region of interest" description="Disordered" evidence="1">
    <location>
        <begin position="510"/>
        <end position="612"/>
    </location>
</feature>
<accession>A0AAD9UKT7</accession>
<dbReference type="InterPro" id="IPR012337">
    <property type="entry name" value="RNaseH-like_sf"/>
</dbReference>
<organism evidence="3 4">
    <name type="scientific">Ridgeia piscesae</name>
    <name type="common">Tubeworm</name>
    <dbReference type="NCBI Taxonomy" id="27915"/>
    <lineage>
        <taxon>Eukaryota</taxon>
        <taxon>Metazoa</taxon>
        <taxon>Spiralia</taxon>
        <taxon>Lophotrochozoa</taxon>
        <taxon>Annelida</taxon>
        <taxon>Polychaeta</taxon>
        <taxon>Sedentaria</taxon>
        <taxon>Canalipalpata</taxon>
        <taxon>Sabellida</taxon>
        <taxon>Siboglinidae</taxon>
        <taxon>Ridgeia</taxon>
    </lineage>
</organism>
<dbReference type="InterPro" id="IPR002562">
    <property type="entry name" value="3'-5'_exonuclease_dom"/>
</dbReference>
<dbReference type="InterPro" id="IPR036397">
    <property type="entry name" value="RNaseH_sf"/>
</dbReference>
<dbReference type="AlphaFoldDB" id="A0AAD9UKT7"/>
<dbReference type="GO" id="GO:1990923">
    <property type="term" value="C:PET complex"/>
    <property type="evidence" value="ECO:0007669"/>
    <property type="project" value="TreeGrafter"/>
</dbReference>
<dbReference type="GO" id="GO:0034587">
    <property type="term" value="P:piRNA processing"/>
    <property type="evidence" value="ECO:0007669"/>
    <property type="project" value="TreeGrafter"/>
</dbReference>
<evidence type="ECO:0000256" key="1">
    <source>
        <dbReference type="SAM" id="MobiDB-lite"/>
    </source>
</evidence>
<dbReference type="InterPro" id="IPR052144">
    <property type="entry name" value="piRNA_biogenesis_EXD1"/>
</dbReference>
<dbReference type="PANTHER" id="PTHR46628:SF1">
    <property type="entry name" value="PIRNA BIOGENESIS PROTEIN EXD1"/>
    <property type="match status" value="1"/>
</dbReference>
<feature type="compositionally biased region" description="Polar residues" evidence="1">
    <location>
        <begin position="407"/>
        <end position="423"/>
    </location>
</feature>
<sequence length="739" mass="81663">MTGLTVSSLEYNMFLKSKTTGKQLSGLSHFYSREIKKVTVLDEKCQEVEKDDRPGPRLCHKKQTPTHIEKFRSKLPAMTHLSHSTATLPSLNTLQLSLGTVALLPRAQSFPLQKDATSACFGKVNQEKSVADDLTQIEHLQQQSIVGLAVEGVDIGRYGHLCWVQVGTREHVFLFDMIALGGACFQQGLAEILSSHTLQKVVHDCRKMSDMLWHQYHVQMVNVFDTQVADLNVYQLRHRGDLPYYTKSLSSCLFEHLSLTTDQVFIYKVREESLKEDQSMWMLRPAADVILDAAVKNVAFLLELRIALLERMLSRFVDGVDVYLSVIRDATKQQFSECDSTHSHLIPEEFGRLESEAMRCRALSQQIACPQCDSDATVLQTEELPKHQPEHRRRGYATTRHHDDASVDNTTVTQEKAVSTDTSDTLEERNLLDGVNQTSPSVTDAVINRPVQVHASHCVMPASAHDSQVTKENISAGNSLLPTSDTNVLPPQAEPMDKLVFVAGGHEMSMLRTSEPDPIPINARKTRRRGGDSSYSTGSSDDNDEFNTIPSHNMIRSSVSSEQCAVNQHVSDHPRVVDTTVRPKRCMPRSPVKTPKGVSPRNVTSPPRHGVGVGRATALHACLQRLSLSPGAAGGVDNATLLMSPPTRYSSLLGQFRNVDSDASSGDVSVSEHSRDSDLGSGQAHIPGRSGLGRDSREISTEDLIPDPIPPRNVEHHPEHTCVAAIEPSFLHCSKRPCL</sequence>
<evidence type="ECO:0000259" key="2">
    <source>
        <dbReference type="SMART" id="SM00474"/>
    </source>
</evidence>
<dbReference type="Pfam" id="PF01612">
    <property type="entry name" value="DNA_pol_A_exo1"/>
    <property type="match status" value="1"/>
</dbReference>
<dbReference type="SMART" id="SM00474">
    <property type="entry name" value="35EXOc"/>
    <property type="match status" value="1"/>
</dbReference>
<name>A0AAD9UKT7_RIDPI</name>
<dbReference type="Gene3D" id="3.30.420.10">
    <property type="entry name" value="Ribonuclease H-like superfamily/Ribonuclease H"/>
    <property type="match status" value="1"/>
</dbReference>
<dbReference type="GO" id="GO:0008408">
    <property type="term" value="F:3'-5' exonuclease activity"/>
    <property type="evidence" value="ECO:0007669"/>
    <property type="project" value="InterPro"/>
</dbReference>
<feature type="region of interest" description="Disordered" evidence="1">
    <location>
        <begin position="661"/>
        <end position="712"/>
    </location>
</feature>
<protein>
    <recommendedName>
        <fullName evidence="2">3'-5' exonuclease domain-containing protein</fullName>
    </recommendedName>
</protein>
<evidence type="ECO:0000313" key="4">
    <source>
        <dbReference type="Proteomes" id="UP001209878"/>
    </source>
</evidence>
<evidence type="ECO:0000313" key="3">
    <source>
        <dbReference type="EMBL" id="KAK2192940.1"/>
    </source>
</evidence>
<dbReference type="Proteomes" id="UP001209878">
    <property type="component" value="Unassembled WGS sequence"/>
</dbReference>
<feature type="compositionally biased region" description="Polar residues" evidence="1">
    <location>
        <begin position="546"/>
        <end position="569"/>
    </location>
</feature>
<dbReference type="SUPFAM" id="SSF53098">
    <property type="entry name" value="Ribonuclease H-like"/>
    <property type="match status" value="1"/>
</dbReference>
<reference evidence="3" key="1">
    <citation type="journal article" date="2023" name="Mol. Biol. Evol.">
        <title>Third-Generation Sequencing Reveals the Adaptive Role of the Epigenome in Three Deep-Sea Polychaetes.</title>
        <authorList>
            <person name="Perez M."/>
            <person name="Aroh O."/>
            <person name="Sun Y."/>
            <person name="Lan Y."/>
            <person name="Juniper S.K."/>
            <person name="Young C.R."/>
            <person name="Angers B."/>
            <person name="Qian P.Y."/>
        </authorList>
    </citation>
    <scope>NUCLEOTIDE SEQUENCE</scope>
    <source>
        <strain evidence="3">R07B-5</strain>
    </source>
</reference>
<gene>
    <name evidence="3" type="ORF">NP493_19g00026</name>
</gene>